<name>A0A1Y1ZTF4_9PLEO</name>
<dbReference type="Proteomes" id="UP000193144">
    <property type="component" value="Unassembled WGS sequence"/>
</dbReference>
<evidence type="ECO:0000259" key="3">
    <source>
        <dbReference type="PROSITE" id="PS50157"/>
    </source>
</evidence>
<feature type="region of interest" description="Disordered" evidence="2">
    <location>
        <begin position="159"/>
        <end position="184"/>
    </location>
</feature>
<dbReference type="OrthoDB" id="8922241at2759"/>
<organism evidence="4 5">
    <name type="scientific">Clohesyomyces aquaticus</name>
    <dbReference type="NCBI Taxonomy" id="1231657"/>
    <lineage>
        <taxon>Eukaryota</taxon>
        <taxon>Fungi</taxon>
        <taxon>Dikarya</taxon>
        <taxon>Ascomycota</taxon>
        <taxon>Pezizomycotina</taxon>
        <taxon>Dothideomycetes</taxon>
        <taxon>Pleosporomycetidae</taxon>
        <taxon>Pleosporales</taxon>
        <taxon>Lindgomycetaceae</taxon>
        <taxon>Clohesyomyces</taxon>
    </lineage>
</organism>
<evidence type="ECO:0000256" key="1">
    <source>
        <dbReference type="PROSITE-ProRule" id="PRU00042"/>
    </source>
</evidence>
<feature type="region of interest" description="Disordered" evidence="2">
    <location>
        <begin position="351"/>
        <end position="376"/>
    </location>
</feature>
<dbReference type="InterPro" id="IPR013087">
    <property type="entry name" value="Znf_C2H2_type"/>
</dbReference>
<accession>A0A1Y1ZTF4</accession>
<dbReference type="Gene3D" id="3.30.160.60">
    <property type="entry name" value="Classic Zinc Finger"/>
    <property type="match status" value="1"/>
</dbReference>
<feature type="compositionally biased region" description="Polar residues" evidence="2">
    <location>
        <begin position="168"/>
        <end position="182"/>
    </location>
</feature>
<protein>
    <recommendedName>
        <fullName evidence="3">C2H2-type domain-containing protein</fullName>
    </recommendedName>
</protein>
<dbReference type="AlphaFoldDB" id="A0A1Y1ZTF4"/>
<dbReference type="PROSITE" id="PS50157">
    <property type="entry name" value="ZINC_FINGER_C2H2_2"/>
    <property type="match status" value="1"/>
</dbReference>
<proteinExistence type="predicted"/>
<dbReference type="GO" id="GO:0008270">
    <property type="term" value="F:zinc ion binding"/>
    <property type="evidence" value="ECO:0007669"/>
    <property type="project" value="UniProtKB-KW"/>
</dbReference>
<evidence type="ECO:0000313" key="5">
    <source>
        <dbReference type="Proteomes" id="UP000193144"/>
    </source>
</evidence>
<feature type="domain" description="C2H2-type" evidence="3">
    <location>
        <begin position="516"/>
        <end position="538"/>
    </location>
</feature>
<comment type="caution">
    <text evidence="4">The sequence shown here is derived from an EMBL/GenBank/DDBJ whole genome shotgun (WGS) entry which is preliminary data.</text>
</comment>
<feature type="region of interest" description="Disordered" evidence="2">
    <location>
        <begin position="394"/>
        <end position="451"/>
    </location>
</feature>
<evidence type="ECO:0000256" key="2">
    <source>
        <dbReference type="SAM" id="MobiDB-lite"/>
    </source>
</evidence>
<keyword evidence="1" id="KW-0862">Zinc</keyword>
<reference evidence="4 5" key="1">
    <citation type="submission" date="2016-07" db="EMBL/GenBank/DDBJ databases">
        <title>Pervasive Adenine N6-methylation of Active Genes in Fungi.</title>
        <authorList>
            <consortium name="DOE Joint Genome Institute"/>
            <person name="Mondo S.J."/>
            <person name="Dannebaum R.O."/>
            <person name="Kuo R.C."/>
            <person name="Labutti K."/>
            <person name="Haridas S."/>
            <person name="Kuo A."/>
            <person name="Salamov A."/>
            <person name="Ahrendt S.R."/>
            <person name="Lipzen A."/>
            <person name="Sullivan W."/>
            <person name="Andreopoulos W.B."/>
            <person name="Clum A."/>
            <person name="Lindquist E."/>
            <person name="Daum C."/>
            <person name="Ramamoorthy G.K."/>
            <person name="Gryganskyi A."/>
            <person name="Culley D."/>
            <person name="Magnuson J.K."/>
            <person name="James T.Y."/>
            <person name="O'Malley M.A."/>
            <person name="Stajich J.E."/>
            <person name="Spatafora J.W."/>
            <person name="Visel A."/>
            <person name="Grigoriev I.V."/>
        </authorList>
    </citation>
    <scope>NUCLEOTIDE SEQUENCE [LARGE SCALE GENOMIC DNA]</scope>
    <source>
        <strain evidence="4 5">CBS 115471</strain>
    </source>
</reference>
<keyword evidence="1" id="KW-0863">Zinc-finger</keyword>
<gene>
    <name evidence="4" type="ORF">BCR34DRAFT_264542</name>
</gene>
<sequence length="562" mass="61612">MKLSIETHIHLKIELTSSRQRAEKPPLPSTSVPNISGATLPGGSESKVDLPHGRNSAQSSQQQIRPAKEAFFRSPQIQNFKSQLGKMFHPFRQHRPGKSAENRLPMMLHELHVPPPDPPELEGDRTHCVELQGDTNPDPSQYSTESQIAYRHLGLSPLRTNGLEEPGPQQNVGATSPTSSPIVPNPSPFYQTPAPVHVHPSISATSIGERENALYYTNYPTGPLSTHPSPISPMDWSPVAGPSQECMSAPLQTSPQYTSAPYFPQNFTPFAWGNNAHNMALSPISLAYHHSLATRQREPLSASSAAAARTVIRTSSMTTVSGSPFGDQSPYIHNRPSFPCLPVTGTATARSAPVTGVAPSPSSAHSYEHSLDSPNSWDQHSYSNLALANRHDGAGLASIPQSGGNDAPPRYEDMAESHPGLDRPASERRGHSDPDDYNAIPASMTGDQNMDPRIQYNPRLTRADTGGLIIQPSCLNPFKLPPISCEKCDKQFTGVYRSGNYRRHLRANHPDSPTVHSCRRCSKTFRRADAQRKHEWKHHHLPDTEPKKRILRFKAALTLSAS</sequence>
<feature type="compositionally biased region" description="Basic and acidic residues" evidence="2">
    <location>
        <begin position="409"/>
        <end position="434"/>
    </location>
</feature>
<feature type="region of interest" description="Disordered" evidence="2">
    <location>
        <begin position="15"/>
        <end position="66"/>
    </location>
</feature>
<keyword evidence="5" id="KW-1185">Reference proteome</keyword>
<keyword evidence="1" id="KW-0479">Metal-binding</keyword>
<feature type="compositionally biased region" description="Polar residues" evidence="2">
    <location>
        <begin position="55"/>
        <end position="64"/>
    </location>
</feature>
<evidence type="ECO:0000313" key="4">
    <source>
        <dbReference type="EMBL" id="ORY13508.1"/>
    </source>
</evidence>
<dbReference type="EMBL" id="MCFA01000041">
    <property type="protein sequence ID" value="ORY13508.1"/>
    <property type="molecule type" value="Genomic_DNA"/>
</dbReference>